<feature type="domain" description="BHLH" evidence="6">
    <location>
        <begin position="74"/>
        <end position="125"/>
    </location>
</feature>
<dbReference type="PANTHER" id="PTHR46133:SF22">
    <property type="entry name" value="MYC-TYPE, BASIC HELIX-LOOP-HELIX (BHLH) DOMAIN-CONTAINING PROTEIN-RELATED"/>
    <property type="match status" value="1"/>
</dbReference>
<organism evidence="7 8">
    <name type="scientific">Mikania micrantha</name>
    <name type="common">bitter vine</name>
    <dbReference type="NCBI Taxonomy" id="192012"/>
    <lineage>
        <taxon>Eukaryota</taxon>
        <taxon>Viridiplantae</taxon>
        <taxon>Streptophyta</taxon>
        <taxon>Embryophyta</taxon>
        <taxon>Tracheophyta</taxon>
        <taxon>Spermatophyta</taxon>
        <taxon>Magnoliopsida</taxon>
        <taxon>eudicotyledons</taxon>
        <taxon>Gunneridae</taxon>
        <taxon>Pentapetalae</taxon>
        <taxon>asterids</taxon>
        <taxon>campanulids</taxon>
        <taxon>Asterales</taxon>
        <taxon>Asteraceae</taxon>
        <taxon>Asteroideae</taxon>
        <taxon>Heliantheae alliance</taxon>
        <taxon>Eupatorieae</taxon>
        <taxon>Mikania</taxon>
    </lineage>
</organism>
<protein>
    <recommendedName>
        <fullName evidence="6">BHLH domain-containing protein</fullName>
    </recommendedName>
</protein>
<dbReference type="PROSITE" id="PS50888">
    <property type="entry name" value="BHLH"/>
    <property type="match status" value="1"/>
</dbReference>
<dbReference type="Pfam" id="PF00010">
    <property type="entry name" value="HLH"/>
    <property type="match status" value="1"/>
</dbReference>
<evidence type="ECO:0000256" key="4">
    <source>
        <dbReference type="ARBA" id="ARBA00023242"/>
    </source>
</evidence>
<dbReference type="GO" id="GO:0003700">
    <property type="term" value="F:DNA-binding transcription factor activity"/>
    <property type="evidence" value="ECO:0007669"/>
    <property type="project" value="InterPro"/>
</dbReference>
<keyword evidence="2" id="KW-0805">Transcription regulation</keyword>
<dbReference type="Gene3D" id="1.20.5.1000">
    <property type="entry name" value="arf6 gtpase in complex with a specific effector, jip4"/>
    <property type="match status" value="1"/>
</dbReference>
<dbReference type="Proteomes" id="UP000326396">
    <property type="component" value="Linkage Group LG18"/>
</dbReference>
<keyword evidence="4" id="KW-0539">Nucleus</keyword>
<comment type="subcellular location">
    <subcellularLocation>
        <location evidence="1">Nucleus</location>
    </subcellularLocation>
</comment>
<dbReference type="Gene3D" id="4.10.280.10">
    <property type="entry name" value="Helix-loop-helix DNA-binding domain"/>
    <property type="match status" value="1"/>
</dbReference>
<dbReference type="InterPro" id="IPR011598">
    <property type="entry name" value="bHLH_dom"/>
</dbReference>
<dbReference type="InterPro" id="IPR044818">
    <property type="entry name" value="ILR3-like"/>
</dbReference>
<evidence type="ECO:0000259" key="6">
    <source>
        <dbReference type="PROSITE" id="PS50888"/>
    </source>
</evidence>
<sequence length="229" mass="25525">MIPPEEDDTSTCFLDFSLIDQISVPGGELPSFEPDFPWSSDPFAGSSDLSAGFLDSSCSKELGSRKRANPASCSAIDSKACREKKRRDKMNEKFQELNEIIDPGRSPKTDKSVILGDAIRRVIQLREEAEKLKASTQDLQAKINELKVEKSELRDEKQKLKTEKELLEQQVKAFSRPPATSAFFPYSQSPIVDGKFVPVMGYHGVPMWPFASMPAVDTSEDHILRSPLA</sequence>
<accession>A0A5N6NNA9</accession>
<name>A0A5N6NNA9_9ASTR</name>
<gene>
    <name evidence="7" type="ORF">E3N88_19005</name>
</gene>
<evidence type="ECO:0000256" key="5">
    <source>
        <dbReference type="SAM" id="Coils"/>
    </source>
</evidence>
<feature type="coiled-coil region" evidence="5">
    <location>
        <begin position="115"/>
        <end position="173"/>
    </location>
</feature>
<evidence type="ECO:0000256" key="2">
    <source>
        <dbReference type="ARBA" id="ARBA00023015"/>
    </source>
</evidence>
<dbReference type="OrthoDB" id="515493at2759"/>
<dbReference type="GO" id="GO:0046983">
    <property type="term" value="F:protein dimerization activity"/>
    <property type="evidence" value="ECO:0007669"/>
    <property type="project" value="InterPro"/>
</dbReference>
<keyword evidence="3" id="KW-0804">Transcription</keyword>
<keyword evidence="8" id="KW-1185">Reference proteome</keyword>
<dbReference type="CDD" id="cd11446">
    <property type="entry name" value="bHLH_AtILR3_like"/>
    <property type="match status" value="1"/>
</dbReference>
<dbReference type="SMART" id="SM00353">
    <property type="entry name" value="HLH"/>
    <property type="match status" value="1"/>
</dbReference>
<proteinExistence type="predicted"/>
<dbReference type="AlphaFoldDB" id="A0A5N6NNA9"/>
<dbReference type="PANTHER" id="PTHR46133">
    <property type="entry name" value="BHLH TRANSCRIPTION FACTOR"/>
    <property type="match status" value="1"/>
</dbReference>
<evidence type="ECO:0000256" key="1">
    <source>
        <dbReference type="ARBA" id="ARBA00004123"/>
    </source>
</evidence>
<dbReference type="GO" id="GO:0006879">
    <property type="term" value="P:intracellular iron ion homeostasis"/>
    <property type="evidence" value="ECO:0007669"/>
    <property type="project" value="InterPro"/>
</dbReference>
<dbReference type="EMBL" id="SZYD01000010">
    <property type="protein sequence ID" value="KAD4982334.1"/>
    <property type="molecule type" value="Genomic_DNA"/>
</dbReference>
<keyword evidence="5" id="KW-0175">Coiled coil</keyword>
<comment type="caution">
    <text evidence="7">The sequence shown here is derived from an EMBL/GenBank/DDBJ whole genome shotgun (WGS) entry which is preliminary data.</text>
</comment>
<evidence type="ECO:0000256" key="3">
    <source>
        <dbReference type="ARBA" id="ARBA00023163"/>
    </source>
</evidence>
<dbReference type="GO" id="GO:0005634">
    <property type="term" value="C:nucleus"/>
    <property type="evidence" value="ECO:0007669"/>
    <property type="project" value="UniProtKB-SubCell"/>
</dbReference>
<dbReference type="SUPFAM" id="SSF47459">
    <property type="entry name" value="HLH, helix-loop-helix DNA-binding domain"/>
    <property type="match status" value="1"/>
</dbReference>
<reference evidence="7 8" key="1">
    <citation type="submission" date="2019-05" db="EMBL/GenBank/DDBJ databases">
        <title>Mikania micrantha, genome provides insights into the molecular mechanism of rapid growth.</title>
        <authorList>
            <person name="Liu B."/>
        </authorList>
    </citation>
    <scope>NUCLEOTIDE SEQUENCE [LARGE SCALE GENOMIC DNA]</scope>
    <source>
        <strain evidence="7">NLD-2019</strain>
        <tissue evidence="7">Leaf</tissue>
    </source>
</reference>
<evidence type="ECO:0000313" key="7">
    <source>
        <dbReference type="EMBL" id="KAD4982334.1"/>
    </source>
</evidence>
<evidence type="ECO:0000313" key="8">
    <source>
        <dbReference type="Proteomes" id="UP000326396"/>
    </source>
</evidence>
<dbReference type="InterPro" id="IPR036638">
    <property type="entry name" value="HLH_DNA-bd_sf"/>
</dbReference>